<dbReference type="AlphaFoldDB" id="A0A5B7EVT7"/>
<gene>
    <name evidence="1" type="ORF">E2C01_031837</name>
</gene>
<protein>
    <submittedName>
        <fullName evidence="1">Uncharacterized protein</fullName>
    </submittedName>
</protein>
<name>A0A5B7EVT7_PORTR</name>
<accession>A0A5B7EVT7</accession>
<proteinExistence type="predicted"/>
<dbReference type="Proteomes" id="UP000324222">
    <property type="component" value="Unassembled WGS sequence"/>
</dbReference>
<organism evidence="1 2">
    <name type="scientific">Portunus trituberculatus</name>
    <name type="common">Swimming crab</name>
    <name type="synonym">Neptunus trituberculatus</name>
    <dbReference type="NCBI Taxonomy" id="210409"/>
    <lineage>
        <taxon>Eukaryota</taxon>
        <taxon>Metazoa</taxon>
        <taxon>Ecdysozoa</taxon>
        <taxon>Arthropoda</taxon>
        <taxon>Crustacea</taxon>
        <taxon>Multicrustacea</taxon>
        <taxon>Malacostraca</taxon>
        <taxon>Eumalacostraca</taxon>
        <taxon>Eucarida</taxon>
        <taxon>Decapoda</taxon>
        <taxon>Pleocyemata</taxon>
        <taxon>Brachyura</taxon>
        <taxon>Eubrachyura</taxon>
        <taxon>Portunoidea</taxon>
        <taxon>Portunidae</taxon>
        <taxon>Portuninae</taxon>
        <taxon>Portunus</taxon>
    </lineage>
</organism>
<sequence>MAYSTLMYSSIHISPLLTSSHLSLLLPLIPTSDLQPYSNHLSAFPIPGLLRTPTLLMAASSAPGPPTHWSLPPGEHHVTAARLNIIPPLELLLPSEYTNKGCEGREGAGQ</sequence>
<comment type="caution">
    <text evidence="1">The sequence shown here is derived from an EMBL/GenBank/DDBJ whole genome shotgun (WGS) entry which is preliminary data.</text>
</comment>
<dbReference type="EMBL" id="VSRR010004039">
    <property type="protein sequence ID" value="MPC38332.1"/>
    <property type="molecule type" value="Genomic_DNA"/>
</dbReference>
<reference evidence="1 2" key="1">
    <citation type="submission" date="2019-05" db="EMBL/GenBank/DDBJ databases">
        <title>Another draft genome of Portunus trituberculatus and its Hox gene families provides insights of decapod evolution.</title>
        <authorList>
            <person name="Jeong J.-H."/>
            <person name="Song I."/>
            <person name="Kim S."/>
            <person name="Choi T."/>
            <person name="Kim D."/>
            <person name="Ryu S."/>
            <person name="Kim W."/>
        </authorList>
    </citation>
    <scope>NUCLEOTIDE SEQUENCE [LARGE SCALE GENOMIC DNA]</scope>
    <source>
        <tissue evidence="1">Muscle</tissue>
    </source>
</reference>
<keyword evidence="2" id="KW-1185">Reference proteome</keyword>
<evidence type="ECO:0000313" key="2">
    <source>
        <dbReference type="Proteomes" id="UP000324222"/>
    </source>
</evidence>
<evidence type="ECO:0000313" key="1">
    <source>
        <dbReference type="EMBL" id="MPC38332.1"/>
    </source>
</evidence>